<dbReference type="InterPro" id="IPR012337">
    <property type="entry name" value="RNaseH-like_sf"/>
</dbReference>
<comment type="caution">
    <text evidence="1">The sequence shown here is derived from an EMBL/GenBank/DDBJ whole genome shotgun (WGS) entry which is preliminary data.</text>
</comment>
<dbReference type="eggNOG" id="ENOG502S94A">
    <property type="taxonomic scope" value="Eukaryota"/>
</dbReference>
<dbReference type="AlphaFoldDB" id="A0A0W0FSB6"/>
<proteinExistence type="predicted"/>
<accession>A0A0W0FSB6</accession>
<organism evidence="1 2">
    <name type="scientific">Moniliophthora roreri</name>
    <name type="common">Frosty pod rot fungus</name>
    <name type="synonym">Monilia roreri</name>
    <dbReference type="NCBI Taxonomy" id="221103"/>
    <lineage>
        <taxon>Eukaryota</taxon>
        <taxon>Fungi</taxon>
        <taxon>Dikarya</taxon>
        <taxon>Basidiomycota</taxon>
        <taxon>Agaricomycotina</taxon>
        <taxon>Agaricomycetes</taxon>
        <taxon>Agaricomycetidae</taxon>
        <taxon>Agaricales</taxon>
        <taxon>Marasmiineae</taxon>
        <taxon>Marasmiaceae</taxon>
        <taxon>Moniliophthora</taxon>
    </lineage>
</organism>
<dbReference type="SUPFAM" id="SSF53098">
    <property type="entry name" value="Ribonuclease H-like"/>
    <property type="match status" value="1"/>
</dbReference>
<dbReference type="EMBL" id="LATX01001701">
    <property type="protein sequence ID" value="KTB39203.1"/>
    <property type="molecule type" value="Genomic_DNA"/>
</dbReference>
<reference evidence="1 2" key="1">
    <citation type="submission" date="2015-12" db="EMBL/GenBank/DDBJ databases">
        <title>Draft genome sequence of Moniliophthora roreri, the causal agent of frosty pod rot of cacao.</title>
        <authorList>
            <person name="Aime M.C."/>
            <person name="Diaz-Valderrama J.R."/>
            <person name="Kijpornyongpan T."/>
            <person name="Phillips-Mora W."/>
        </authorList>
    </citation>
    <scope>NUCLEOTIDE SEQUENCE [LARGE SCALE GENOMIC DNA]</scope>
    <source>
        <strain evidence="1 2">MCA 2952</strain>
    </source>
</reference>
<dbReference type="Proteomes" id="UP000054988">
    <property type="component" value="Unassembled WGS sequence"/>
</dbReference>
<name>A0A0W0FSB6_MONRR</name>
<evidence type="ECO:0000313" key="2">
    <source>
        <dbReference type="Proteomes" id="UP000054988"/>
    </source>
</evidence>
<sequence length="369" mass="41370">MRLEEELPLGAICLRDNAMKSSGGLSVVSAKVIQIVLTNEDCWQYLSQVMKVVKLFVDAIGNCKSQESTLADCMLQLLSCAHTLAAISCDNNEDEEFLAHAQCVLDRQFHKITTSAEFTLTDITNTALSLAKKWNWSFEEATVLKKDIELYYHCKEPFTGGTGRAKEWWERLPINTKSHPLKALAIVIHSIVSHAAEIERFSHLNGVQTPKRNNLSTPTFEKLAKLRNHYDWEIWEKNRAAGKSTHCKHAHMHAKDSPAITSTVTQELESCLTWEPPLDTDDSNPNSSWGEIEKDSVEDAFEQLEKEMMEEVTDETGDSGPSLVWGEIFNFNEIKKALDGIVPTPYVETIEVVQEGGQTGTGWSISDIV</sequence>
<gene>
    <name evidence="1" type="ORF">WG66_8230</name>
</gene>
<protein>
    <submittedName>
        <fullName evidence="1">Uncharacterized protein</fullName>
    </submittedName>
</protein>
<evidence type="ECO:0000313" key="1">
    <source>
        <dbReference type="EMBL" id="KTB39203.1"/>
    </source>
</evidence>